<proteinExistence type="predicted"/>
<dbReference type="Proteomes" id="UP000198211">
    <property type="component" value="Unassembled WGS sequence"/>
</dbReference>
<protein>
    <submittedName>
        <fullName evidence="2">Uncharacterized protein</fullName>
    </submittedName>
</protein>
<name>A0A225W8Y1_9STRA</name>
<feature type="compositionally biased region" description="Basic residues" evidence="1">
    <location>
        <begin position="11"/>
        <end position="22"/>
    </location>
</feature>
<sequence>MISDEVSSRSKNAKSKSAHGKHSNSQDIQSTISPASIRTSSRKRFPLNYLWPGMFATKLISHRERTTVLPGNDFWRAIKLRLSTSSWRVAVRRATFVRLNDVTIPAQTPIPRKNIVLDSMAA</sequence>
<feature type="region of interest" description="Disordered" evidence="1">
    <location>
        <begin position="1"/>
        <end position="39"/>
    </location>
</feature>
<accession>A0A225W8Y1</accession>
<organism evidence="2 3">
    <name type="scientific">Phytophthora megakarya</name>
    <dbReference type="NCBI Taxonomy" id="4795"/>
    <lineage>
        <taxon>Eukaryota</taxon>
        <taxon>Sar</taxon>
        <taxon>Stramenopiles</taxon>
        <taxon>Oomycota</taxon>
        <taxon>Peronosporomycetes</taxon>
        <taxon>Peronosporales</taxon>
        <taxon>Peronosporaceae</taxon>
        <taxon>Phytophthora</taxon>
    </lineage>
</organism>
<evidence type="ECO:0000313" key="3">
    <source>
        <dbReference type="Proteomes" id="UP000198211"/>
    </source>
</evidence>
<feature type="compositionally biased region" description="Polar residues" evidence="1">
    <location>
        <begin position="23"/>
        <end position="39"/>
    </location>
</feature>
<evidence type="ECO:0000313" key="2">
    <source>
        <dbReference type="EMBL" id="OWZ13619.1"/>
    </source>
</evidence>
<dbReference type="EMBL" id="NBNE01001535">
    <property type="protein sequence ID" value="OWZ13619.1"/>
    <property type="molecule type" value="Genomic_DNA"/>
</dbReference>
<dbReference type="AlphaFoldDB" id="A0A225W8Y1"/>
<evidence type="ECO:0000256" key="1">
    <source>
        <dbReference type="SAM" id="MobiDB-lite"/>
    </source>
</evidence>
<gene>
    <name evidence="2" type="ORF">PHMEG_00013025</name>
</gene>
<reference evidence="3" key="1">
    <citation type="submission" date="2017-03" db="EMBL/GenBank/DDBJ databases">
        <title>Phytopthora megakarya and P. palmivora, two closely related causual agents of cacao black pod achieved similar genome size and gene model numbers by different mechanisms.</title>
        <authorList>
            <person name="Ali S."/>
            <person name="Shao J."/>
            <person name="Larry D.J."/>
            <person name="Kronmiller B."/>
            <person name="Shen D."/>
            <person name="Strem M.D."/>
            <person name="Melnick R.L."/>
            <person name="Guiltinan M.J."/>
            <person name="Tyler B.M."/>
            <person name="Meinhardt L.W."/>
            <person name="Bailey B.A."/>
        </authorList>
    </citation>
    <scope>NUCLEOTIDE SEQUENCE [LARGE SCALE GENOMIC DNA]</scope>
    <source>
        <strain evidence="3">zdho120</strain>
    </source>
</reference>
<keyword evidence="3" id="KW-1185">Reference proteome</keyword>
<comment type="caution">
    <text evidence="2">The sequence shown here is derived from an EMBL/GenBank/DDBJ whole genome shotgun (WGS) entry which is preliminary data.</text>
</comment>